<keyword evidence="5" id="KW-1185">Reference proteome</keyword>
<comment type="similarity">
    <text evidence="1">Belongs to the sulfatase family.</text>
</comment>
<dbReference type="InterPro" id="IPR050738">
    <property type="entry name" value="Sulfatase"/>
</dbReference>
<name>A0A6C2UKB4_9BACT</name>
<evidence type="ECO:0000259" key="3">
    <source>
        <dbReference type="Pfam" id="PF00884"/>
    </source>
</evidence>
<evidence type="ECO:0000313" key="5">
    <source>
        <dbReference type="Proteomes" id="UP000346198"/>
    </source>
</evidence>
<gene>
    <name evidence="4" type="primary">atsA_161</name>
    <name evidence="4" type="ORF">SCARR_01695</name>
</gene>
<dbReference type="Pfam" id="PF00884">
    <property type="entry name" value="Sulfatase"/>
    <property type="match status" value="1"/>
</dbReference>
<evidence type="ECO:0000256" key="1">
    <source>
        <dbReference type="ARBA" id="ARBA00008779"/>
    </source>
</evidence>
<dbReference type="InterPro" id="IPR000917">
    <property type="entry name" value="Sulfatase_N"/>
</dbReference>
<organism evidence="4 5">
    <name type="scientific">Pontiella sulfatireligans</name>
    <dbReference type="NCBI Taxonomy" id="2750658"/>
    <lineage>
        <taxon>Bacteria</taxon>
        <taxon>Pseudomonadati</taxon>
        <taxon>Kiritimatiellota</taxon>
        <taxon>Kiritimatiellia</taxon>
        <taxon>Kiritimatiellales</taxon>
        <taxon>Pontiellaceae</taxon>
        <taxon>Pontiella</taxon>
    </lineage>
</organism>
<dbReference type="EMBL" id="CAAHFH010000001">
    <property type="protein sequence ID" value="VGO19636.1"/>
    <property type="molecule type" value="Genomic_DNA"/>
</dbReference>
<accession>A0A6C2UKB4</accession>
<keyword evidence="2" id="KW-0378">Hydrolase</keyword>
<dbReference type="SUPFAM" id="SSF53649">
    <property type="entry name" value="Alkaline phosphatase-like"/>
    <property type="match status" value="1"/>
</dbReference>
<dbReference type="PANTHER" id="PTHR42693:SF53">
    <property type="entry name" value="ENDO-4-O-SULFATASE"/>
    <property type="match status" value="1"/>
</dbReference>
<dbReference type="Proteomes" id="UP000346198">
    <property type="component" value="Unassembled WGS sequence"/>
</dbReference>
<protein>
    <submittedName>
        <fullName evidence="4">Arylsulfatase</fullName>
    </submittedName>
</protein>
<feature type="domain" description="Sulfatase N-terminal" evidence="3">
    <location>
        <begin position="24"/>
        <end position="348"/>
    </location>
</feature>
<reference evidence="4 5" key="1">
    <citation type="submission" date="2019-04" db="EMBL/GenBank/DDBJ databases">
        <authorList>
            <person name="Van Vliet M D."/>
        </authorList>
    </citation>
    <scope>NUCLEOTIDE SEQUENCE [LARGE SCALE GENOMIC DNA]</scope>
    <source>
        <strain evidence="4 5">F21</strain>
    </source>
</reference>
<sequence>MSKNTICGLIVAIMTGVGAFAEKPNIILMMADDLGYGDTGFNGNQIIKTPHLDKMAEAGVKLTHFYAGGPVCSPTRGTCLTGRHYYRYGIFSANIGHLPKQEITLARMLKEKGYTTGHFGKWHIGTLSKTHSTKGEKRNPAANFAPPWERDYDRSFVVESSVVTWDPGSKKNPFYDDGVPLPADDESLKGGAARVVVDRAIPFMEQAVNSGTPFLSVIWFNAPHEPIKAGPDYLKMYEGHGEAAHYYGCITELDEQVGRVRTKLREWGVAENTLVFFCSDNGPEGKAAKGKKAGTTSGLRGRKRSLYDGGVRVPALAEWPGKLAAGSTVKTSLSTLDYFPTVAELVGYAMPDDRAIDGQDLLPIITGKTAKREKAIPFRAKGGATLVKDHYKLVLPKGELYDLAKDWSEETNVASAHPERVETMTKELMDYLKAMQKSHAGEDYDDPSYKPVDAWNAFGEGKRKKSKG</sequence>
<dbReference type="InterPro" id="IPR017850">
    <property type="entry name" value="Alkaline_phosphatase_core_sf"/>
</dbReference>
<evidence type="ECO:0000256" key="2">
    <source>
        <dbReference type="ARBA" id="ARBA00022801"/>
    </source>
</evidence>
<dbReference type="Gene3D" id="3.40.720.10">
    <property type="entry name" value="Alkaline Phosphatase, subunit A"/>
    <property type="match status" value="1"/>
</dbReference>
<dbReference type="AlphaFoldDB" id="A0A6C2UKB4"/>
<evidence type="ECO:0000313" key="4">
    <source>
        <dbReference type="EMBL" id="VGO19636.1"/>
    </source>
</evidence>
<dbReference type="Gene3D" id="3.30.1120.10">
    <property type="match status" value="1"/>
</dbReference>
<dbReference type="PANTHER" id="PTHR42693">
    <property type="entry name" value="ARYLSULFATASE FAMILY MEMBER"/>
    <property type="match status" value="1"/>
</dbReference>
<dbReference type="RefSeq" id="WP_136061018.1">
    <property type="nucleotide sequence ID" value="NZ_CAAHFH010000001.1"/>
</dbReference>
<proteinExistence type="inferred from homology"/>
<dbReference type="GO" id="GO:0004065">
    <property type="term" value="F:arylsulfatase activity"/>
    <property type="evidence" value="ECO:0007669"/>
    <property type="project" value="TreeGrafter"/>
</dbReference>